<dbReference type="KEGG" id="fal:FRAAL3937"/>
<dbReference type="RefSeq" id="WP_011605072.1">
    <property type="nucleotide sequence ID" value="NC_008278.1"/>
</dbReference>
<organism evidence="4 5">
    <name type="scientific">Frankia alni (strain DSM 45986 / CECT 9034 / ACN14a)</name>
    <dbReference type="NCBI Taxonomy" id="326424"/>
    <lineage>
        <taxon>Bacteria</taxon>
        <taxon>Bacillati</taxon>
        <taxon>Actinomycetota</taxon>
        <taxon>Actinomycetes</taxon>
        <taxon>Frankiales</taxon>
        <taxon>Frankiaceae</taxon>
        <taxon>Frankia</taxon>
    </lineage>
</organism>
<accession>Q0RIT5</accession>
<proteinExistence type="predicted"/>
<evidence type="ECO:0000256" key="2">
    <source>
        <dbReference type="ARBA" id="ARBA00022679"/>
    </source>
</evidence>
<dbReference type="PANTHER" id="PTHR30160:SF1">
    <property type="entry name" value="LIPOPOLYSACCHARIDE 1,2-N-ACETYLGLUCOSAMINETRANSFERASE-RELATED"/>
    <property type="match status" value="1"/>
</dbReference>
<dbReference type="Gene3D" id="3.40.50.2000">
    <property type="entry name" value="Glycogen Phosphorylase B"/>
    <property type="match status" value="2"/>
</dbReference>
<keyword evidence="5" id="KW-1185">Reference proteome</keyword>
<dbReference type="EMBL" id="CT573213">
    <property type="protein sequence ID" value="CAJ62580.1"/>
    <property type="molecule type" value="Genomic_DNA"/>
</dbReference>
<name>Q0RIT5_FRAAA</name>
<dbReference type="STRING" id="326424.FRAAL3937"/>
<dbReference type="HOGENOM" id="CLU_038371_0_1_11"/>
<evidence type="ECO:0000313" key="4">
    <source>
        <dbReference type="EMBL" id="CAJ62580.1"/>
    </source>
</evidence>
<dbReference type="InterPro" id="IPR051199">
    <property type="entry name" value="LPS_LOS_Heptosyltrfase"/>
</dbReference>
<dbReference type="AlphaFoldDB" id="Q0RIT5"/>
<gene>
    <name evidence="4" type="ordered locus">FRAAL3937</name>
</gene>
<evidence type="ECO:0000256" key="3">
    <source>
        <dbReference type="SAM" id="MobiDB-lite"/>
    </source>
</evidence>
<keyword evidence="2" id="KW-0808">Transferase</keyword>
<dbReference type="PANTHER" id="PTHR30160">
    <property type="entry name" value="TETRAACYLDISACCHARIDE 4'-KINASE-RELATED"/>
    <property type="match status" value="1"/>
</dbReference>
<evidence type="ECO:0000313" key="5">
    <source>
        <dbReference type="Proteomes" id="UP000000657"/>
    </source>
</evidence>
<dbReference type="CDD" id="cd03789">
    <property type="entry name" value="GT9_LPS_heptosyltransferase"/>
    <property type="match status" value="1"/>
</dbReference>
<dbReference type="SUPFAM" id="SSF53756">
    <property type="entry name" value="UDP-Glycosyltransferase/glycogen phosphorylase"/>
    <property type="match status" value="1"/>
</dbReference>
<dbReference type="Pfam" id="PF01075">
    <property type="entry name" value="Glyco_transf_9"/>
    <property type="match status" value="1"/>
</dbReference>
<keyword evidence="1" id="KW-0328">Glycosyltransferase</keyword>
<dbReference type="CAZy" id="GT9">
    <property type="family name" value="Glycosyltransferase Family 9"/>
</dbReference>
<dbReference type="GO" id="GO:0009244">
    <property type="term" value="P:lipopolysaccharide core region biosynthetic process"/>
    <property type="evidence" value="ECO:0007669"/>
    <property type="project" value="TreeGrafter"/>
</dbReference>
<sequence>MSTDPAGRGPVVVLRALGLGDLLTGLPAMRGLRRALPDVDMVLAAPRWLEPVALLSGSVDAVLDTAPLGPVRVERPRLAVNLHGRGPQSTATLRTCRPDALWAFDLPRGPRWEPIGGAARLDRADGTGRTGRVGAARSDRDPQEREVVRWCRLLAAYGVPCDPADLALARPDRSGRADRDVTVVHPGGAAPARRWPAQRWARVARGLADRGHRVIVTGGAAEAALARQVAHGAGLGPAAVLAGATDLLDLCALVAAARLVVAADTGVGHLATAYGTPSVLVFGPVPPAVWGPPPDRPRHRALWAGRHDDPFAPAPGSGLLAVTSADVLTAVDELVAGTQEPPVRAEPSGRRCGPGL</sequence>
<protein>
    <submittedName>
        <fullName evidence="4">ADP-heptose:LPS heptosyltransferase</fullName>
    </submittedName>
</protein>
<evidence type="ECO:0000256" key="1">
    <source>
        <dbReference type="ARBA" id="ARBA00022676"/>
    </source>
</evidence>
<dbReference type="InterPro" id="IPR002201">
    <property type="entry name" value="Glyco_trans_9"/>
</dbReference>
<dbReference type="Proteomes" id="UP000000657">
    <property type="component" value="Chromosome"/>
</dbReference>
<dbReference type="eggNOG" id="COG0859">
    <property type="taxonomic scope" value="Bacteria"/>
</dbReference>
<feature type="region of interest" description="Disordered" evidence="3">
    <location>
        <begin position="115"/>
        <end position="140"/>
    </location>
</feature>
<reference evidence="4 5" key="1">
    <citation type="journal article" date="2007" name="Genome Res.">
        <title>Genome characteristics of facultatively symbiotic Frankia sp. strains reflect host range and host plant biogeography.</title>
        <authorList>
            <person name="Normand P."/>
            <person name="Lapierre P."/>
            <person name="Tisa L.S."/>
            <person name="Gogarten J.P."/>
            <person name="Alloisio N."/>
            <person name="Bagnarol E."/>
            <person name="Bassi C.A."/>
            <person name="Berry A.M."/>
            <person name="Bickhart D.M."/>
            <person name="Choisne N."/>
            <person name="Couloux A."/>
            <person name="Cournoyer B."/>
            <person name="Cruveiller S."/>
            <person name="Daubin V."/>
            <person name="Demange N."/>
            <person name="Francino M.P."/>
            <person name="Goltsman E."/>
            <person name="Huang Y."/>
            <person name="Kopp O.R."/>
            <person name="Labarre L."/>
            <person name="Lapidus A."/>
            <person name="Lavire C."/>
            <person name="Marechal J."/>
            <person name="Martinez M."/>
            <person name="Mastronunzio J.E."/>
            <person name="Mullin B.C."/>
            <person name="Niemann J."/>
            <person name="Pujic P."/>
            <person name="Rawnsley T."/>
            <person name="Rouy Z."/>
            <person name="Schenowitz C."/>
            <person name="Sellstedt A."/>
            <person name="Tavares F."/>
            <person name="Tomkins J.P."/>
            <person name="Vallenet D."/>
            <person name="Valverde C."/>
            <person name="Wall L.G."/>
            <person name="Wang Y."/>
            <person name="Medigue C."/>
            <person name="Benson D.R."/>
        </authorList>
    </citation>
    <scope>NUCLEOTIDE SEQUENCE [LARGE SCALE GENOMIC DNA]</scope>
    <source>
        <strain evidence="5">DSM 45986 / CECT 9034 / ACN14a</strain>
    </source>
</reference>
<dbReference type="GO" id="GO:0008713">
    <property type="term" value="F:ADP-heptose-lipopolysaccharide heptosyltransferase activity"/>
    <property type="evidence" value="ECO:0007669"/>
    <property type="project" value="TreeGrafter"/>
</dbReference>
<dbReference type="GO" id="GO:0005829">
    <property type="term" value="C:cytosol"/>
    <property type="evidence" value="ECO:0007669"/>
    <property type="project" value="TreeGrafter"/>
</dbReference>